<keyword evidence="2" id="KW-1185">Reference proteome</keyword>
<comment type="caution">
    <text evidence="1">The sequence shown here is derived from an EMBL/GenBank/DDBJ whole genome shotgun (WGS) entry which is preliminary data.</text>
</comment>
<organism evidence="1 2">
    <name type="scientific">Bilophila wadsworthia (strain 3_1_6)</name>
    <dbReference type="NCBI Taxonomy" id="563192"/>
    <lineage>
        <taxon>Bacteria</taxon>
        <taxon>Pseudomonadati</taxon>
        <taxon>Thermodesulfobacteriota</taxon>
        <taxon>Desulfovibrionia</taxon>
        <taxon>Desulfovibrionales</taxon>
        <taxon>Desulfovibrionaceae</taxon>
        <taxon>Bilophila</taxon>
    </lineage>
</organism>
<dbReference type="STRING" id="563192.HMPREF0179_00483"/>
<reference evidence="1 2" key="2">
    <citation type="submission" date="2013-04" db="EMBL/GenBank/DDBJ databases">
        <title>The Genome Sequence of Bilophila wadsworthia 3_1_6.</title>
        <authorList>
            <consortium name="The Broad Institute Genomics Platform"/>
            <person name="Earl A."/>
            <person name="Ward D."/>
            <person name="Feldgarden M."/>
            <person name="Gevers D."/>
            <person name="Sibley C."/>
            <person name="Strauss J."/>
            <person name="Allen-Vercoe E."/>
            <person name="Walker B."/>
            <person name="Young S."/>
            <person name="Zeng Q."/>
            <person name="Gargeya S."/>
            <person name="Fitzgerald M."/>
            <person name="Haas B."/>
            <person name="Abouelleil A."/>
            <person name="Allen A.W."/>
            <person name="Alvarado L."/>
            <person name="Arachchi H.M."/>
            <person name="Berlin A.M."/>
            <person name="Chapman S.B."/>
            <person name="Gainer-Dewar J."/>
            <person name="Goldberg J."/>
            <person name="Griggs A."/>
            <person name="Gujja S."/>
            <person name="Hansen M."/>
            <person name="Howarth C."/>
            <person name="Imamovic A."/>
            <person name="Ireland A."/>
            <person name="Larimer J."/>
            <person name="McCowan C."/>
            <person name="Murphy C."/>
            <person name="Pearson M."/>
            <person name="Poon T.W."/>
            <person name="Priest M."/>
            <person name="Roberts A."/>
            <person name="Saif S."/>
            <person name="Shea T."/>
            <person name="Sisk P."/>
            <person name="Sykes S."/>
            <person name="Wortman J."/>
            <person name="Nusbaum C."/>
            <person name="Birren B."/>
        </authorList>
    </citation>
    <scope>NUCLEOTIDE SEQUENCE [LARGE SCALE GENOMIC DNA]</scope>
    <source>
        <strain evidence="1 2">3_1_6</strain>
    </source>
</reference>
<accession>E5Y2P0</accession>
<dbReference type="PANTHER" id="PTHR30087">
    <property type="entry name" value="INNER MEMBRANE PROTEIN"/>
    <property type="match status" value="1"/>
</dbReference>
<proteinExistence type="predicted"/>
<name>E5Y2P0_BILW3</name>
<sequence>MEPNMSKQYVVSACLAGESCRYDGGCSPCPAVQALVRTGQALPVCPEVLGGLPTPRVPSEIRGGRVVAKDGTDVTGAFTCGAEEALRLALENGCTAAILKARSPSCGSGEIYDGSFTGTRVPGEGVFARMAREAGLEIWSEETFTEGR</sequence>
<evidence type="ECO:0000313" key="2">
    <source>
        <dbReference type="Proteomes" id="UP000006034"/>
    </source>
</evidence>
<dbReference type="PANTHER" id="PTHR30087:SF1">
    <property type="entry name" value="HYPOTHETICAL CYTOSOLIC PROTEIN"/>
    <property type="match status" value="1"/>
</dbReference>
<evidence type="ECO:0000313" key="1">
    <source>
        <dbReference type="EMBL" id="EFV45709.2"/>
    </source>
</evidence>
<dbReference type="eggNOG" id="COG1683">
    <property type="taxonomic scope" value="Bacteria"/>
</dbReference>
<dbReference type="HOGENOM" id="CLU_076318_1_1_7"/>
<dbReference type="Proteomes" id="UP000006034">
    <property type="component" value="Unassembled WGS sequence"/>
</dbReference>
<dbReference type="EMBL" id="ADCP02000002">
    <property type="protein sequence ID" value="EFV45709.2"/>
    <property type="molecule type" value="Genomic_DNA"/>
</dbReference>
<dbReference type="Pfam" id="PF04463">
    <property type="entry name" value="2-thiour_desulf"/>
    <property type="match status" value="1"/>
</dbReference>
<gene>
    <name evidence="1" type="ORF">HMPREF0179_00483</name>
</gene>
<dbReference type="AlphaFoldDB" id="E5Y2P0"/>
<reference evidence="1 2" key="1">
    <citation type="submission" date="2010-10" db="EMBL/GenBank/DDBJ databases">
        <authorList>
            <consortium name="The Broad Institute Genome Sequencing Platform"/>
            <person name="Ward D."/>
            <person name="Earl A."/>
            <person name="Feldgarden M."/>
            <person name="Young S.K."/>
            <person name="Gargeya S."/>
            <person name="Zeng Q."/>
            <person name="Alvarado L."/>
            <person name="Berlin A."/>
            <person name="Bochicchio J."/>
            <person name="Chapman S.B."/>
            <person name="Chen Z."/>
            <person name="Freedman E."/>
            <person name="Gellesch M."/>
            <person name="Goldberg J."/>
            <person name="Griggs A."/>
            <person name="Gujja S."/>
            <person name="Heilman E."/>
            <person name="Heiman D."/>
            <person name="Howarth C."/>
            <person name="Mehta T."/>
            <person name="Neiman D."/>
            <person name="Pearson M."/>
            <person name="Roberts A."/>
            <person name="Saif S."/>
            <person name="Shea T."/>
            <person name="Shenoy N."/>
            <person name="Sisk P."/>
            <person name="Stolte C."/>
            <person name="Sykes S."/>
            <person name="White J."/>
            <person name="Yandava C."/>
            <person name="Allen-Vercoe E."/>
            <person name="Sibley C."/>
            <person name="Ambrose C.E."/>
            <person name="Strauss J."/>
            <person name="Daigneault M."/>
            <person name="Haas B."/>
            <person name="Nusbaum C."/>
            <person name="Birren B."/>
        </authorList>
    </citation>
    <scope>NUCLEOTIDE SEQUENCE [LARGE SCALE GENOMIC DNA]</scope>
    <source>
        <strain evidence="1 2">3_1_6</strain>
    </source>
</reference>
<protein>
    <submittedName>
        <fullName evidence="1">Uncharacterized protein</fullName>
    </submittedName>
</protein>
<dbReference type="InterPro" id="IPR007553">
    <property type="entry name" value="2-thiour_desulf"/>
</dbReference>